<feature type="transmembrane region" description="Helical" evidence="1">
    <location>
        <begin position="111"/>
        <end position="131"/>
    </location>
</feature>
<keyword evidence="1" id="KW-0812">Transmembrane</keyword>
<accession>A9DST7</accession>
<feature type="transmembrane region" description="Helical" evidence="1">
    <location>
        <begin position="143"/>
        <end position="162"/>
    </location>
</feature>
<protein>
    <submittedName>
        <fullName evidence="2">Uncharacterized protein</fullName>
    </submittedName>
</protein>
<keyword evidence="1" id="KW-1133">Transmembrane helix</keyword>
<name>A9DST7_9FLAO</name>
<feature type="transmembrane region" description="Helical" evidence="1">
    <location>
        <begin position="206"/>
        <end position="225"/>
    </location>
</feature>
<proteinExistence type="predicted"/>
<keyword evidence="1" id="KW-0472">Membrane</keyword>
<reference evidence="2 3" key="1">
    <citation type="journal article" date="2011" name="J. Bacteriol.">
        <title>Genome sequence of the algicidal bacterium Kordia algicida OT-1.</title>
        <authorList>
            <person name="Lee H.S."/>
            <person name="Kang S.G."/>
            <person name="Kwon K.K."/>
            <person name="Lee J.H."/>
            <person name="Kim S.J."/>
        </authorList>
    </citation>
    <scope>NUCLEOTIDE SEQUENCE [LARGE SCALE GENOMIC DNA]</scope>
    <source>
        <strain evidence="2 3">OT-1</strain>
    </source>
</reference>
<evidence type="ECO:0000313" key="3">
    <source>
        <dbReference type="Proteomes" id="UP000002945"/>
    </source>
</evidence>
<dbReference type="RefSeq" id="WP_007096033.1">
    <property type="nucleotide sequence ID" value="NZ_CP142125.1"/>
</dbReference>
<comment type="caution">
    <text evidence="2">The sequence shown here is derived from an EMBL/GenBank/DDBJ whole genome shotgun (WGS) entry which is preliminary data.</text>
</comment>
<dbReference type="eggNOG" id="ENOG50310RM">
    <property type="taxonomic scope" value="Bacteria"/>
</dbReference>
<sequence>MKLTQEQIQYIDDYLQRSGVTYWDVRAELLDHIASAIEEEITTNKSTFEEALKSVSLSFGNQVRKGYILNKDNTKWIPAGTFSDGEGFKKLQREKQKQIGKKNLKAYWKQVCQLFFSARFYAEFLLMILLVMTTAQYSEKTSLLLGFIYLFYPFLPIGYKYFKGEIPKKSLHIHMSMIGLVLWLNLFNLVPNGYQIFFDTKLDFQIYAWMLILVFPFIKASFVRYHTVCKEYKKQYDLIKS</sequence>
<gene>
    <name evidence="2" type="ORF">KAOT1_17493</name>
</gene>
<evidence type="ECO:0000313" key="2">
    <source>
        <dbReference type="EMBL" id="EDP96980.1"/>
    </source>
</evidence>
<dbReference type="HOGENOM" id="CLU_1233212_0_0_10"/>
<dbReference type="OrthoDB" id="1188278at2"/>
<dbReference type="STRING" id="391587.KAOT1_17493"/>
<organism evidence="2 3">
    <name type="scientific">Kordia algicida OT-1</name>
    <dbReference type="NCBI Taxonomy" id="391587"/>
    <lineage>
        <taxon>Bacteria</taxon>
        <taxon>Pseudomonadati</taxon>
        <taxon>Bacteroidota</taxon>
        <taxon>Flavobacteriia</taxon>
        <taxon>Flavobacteriales</taxon>
        <taxon>Flavobacteriaceae</taxon>
        <taxon>Kordia</taxon>
    </lineage>
</organism>
<evidence type="ECO:0000256" key="1">
    <source>
        <dbReference type="SAM" id="Phobius"/>
    </source>
</evidence>
<dbReference type="AlphaFoldDB" id="A9DST7"/>
<dbReference type="EMBL" id="ABIB01000003">
    <property type="protein sequence ID" value="EDP96980.1"/>
    <property type="molecule type" value="Genomic_DNA"/>
</dbReference>
<feature type="transmembrane region" description="Helical" evidence="1">
    <location>
        <begin position="174"/>
        <end position="194"/>
    </location>
</feature>
<dbReference type="Proteomes" id="UP000002945">
    <property type="component" value="Unassembled WGS sequence"/>
</dbReference>
<keyword evidence="3" id="KW-1185">Reference proteome</keyword>